<dbReference type="InterPro" id="IPR009081">
    <property type="entry name" value="PP-bd_ACP"/>
</dbReference>
<dbReference type="InterPro" id="IPR036736">
    <property type="entry name" value="ACP-like_sf"/>
</dbReference>
<keyword evidence="1" id="KW-0596">Phosphopantetheine</keyword>
<dbReference type="GO" id="GO:0006633">
    <property type="term" value="P:fatty acid biosynthetic process"/>
    <property type="evidence" value="ECO:0007669"/>
    <property type="project" value="UniProtKB-KW"/>
</dbReference>
<evidence type="ECO:0000256" key="4">
    <source>
        <dbReference type="ARBA" id="ARBA00022857"/>
    </source>
</evidence>
<keyword evidence="6" id="KW-0443">Lipid metabolism</keyword>
<dbReference type="Gene3D" id="1.10.1200.10">
    <property type="entry name" value="ACP-like"/>
    <property type="match status" value="1"/>
</dbReference>
<evidence type="ECO:0000259" key="9">
    <source>
        <dbReference type="PROSITE" id="PS50075"/>
    </source>
</evidence>
<dbReference type="OrthoDB" id="329835at2759"/>
<evidence type="ECO:0000256" key="2">
    <source>
        <dbReference type="ARBA" id="ARBA00022516"/>
    </source>
</evidence>
<accession>A0A7R9KGR1</accession>
<dbReference type="InterPro" id="IPR036291">
    <property type="entry name" value="NAD(P)-bd_dom_sf"/>
</dbReference>
<dbReference type="Proteomes" id="UP000759131">
    <property type="component" value="Unassembled WGS sequence"/>
</dbReference>
<dbReference type="InterPro" id="IPR050091">
    <property type="entry name" value="PKS_NRPS_Biosynth_Enz"/>
</dbReference>
<keyword evidence="5" id="KW-0560">Oxidoreductase</keyword>
<name>A0A7R9KGR1_9ACAR</name>
<dbReference type="Pfam" id="PF08659">
    <property type="entry name" value="KR"/>
    <property type="match status" value="1"/>
</dbReference>
<dbReference type="SUPFAM" id="SSF47336">
    <property type="entry name" value="ACP-like"/>
    <property type="match status" value="1"/>
</dbReference>
<dbReference type="InterPro" id="IPR013968">
    <property type="entry name" value="PKS_KR"/>
</dbReference>
<organism evidence="10">
    <name type="scientific">Medioppia subpectinata</name>
    <dbReference type="NCBI Taxonomy" id="1979941"/>
    <lineage>
        <taxon>Eukaryota</taxon>
        <taxon>Metazoa</taxon>
        <taxon>Ecdysozoa</taxon>
        <taxon>Arthropoda</taxon>
        <taxon>Chelicerata</taxon>
        <taxon>Arachnida</taxon>
        <taxon>Acari</taxon>
        <taxon>Acariformes</taxon>
        <taxon>Sarcoptiformes</taxon>
        <taxon>Oribatida</taxon>
        <taxon>Brachypylina</taxon>
        <taxon>Oppioidea</taxon>
        <taxon>Oppiidae</taxon>
        <taxon>Medioppia</taxon>
    </lineage>
</organism>
<dbReference type="SUPFAM" id="SSF51735">
    <property type="entry name" value="NAD(P)-binding Rossmann-fold domains"/>
    <property type="match status" value="1"/>
</dbReference>
<dbReference type="EMBL" id="OC855874">
    <property type="protein sequence ID" value="CAD7622818.1"/>
    <property type="molecule type" value="Genomic_DNA"/>
</dbReference>
<dbReference type="GO" id="GO:0016491">
    <property type="term" value="F:oxidoreductase activity"/>
    <property type="evidence" value="ECO:0007669"/>
    <property type="project" value="UniProtKB-KW"/>
</dbReference>
<dbReference type="SUPFAM" id="SSF53474">
    <property type="entry name" value="alpha/beta-Hydrolases"/>
    <property type="match status" value="1"/>
</dbReference>
<evidence type="ECO:0000256" key="1">
    <source>
        <dbReference type="ARBA" id="ARBA00022450"/>
    </source>
</evidence>
<dbReference type="EMBL" id="CAJPIZ010001299">
    <property type="protein sequence ID" value="CAG2103248.1"/>
    <property type="molecule type" value="Genomic_DNA"/>
</dbReference>
<dbReference type="PANTHER" id="PTHR43775">
    <property type="entry name" value="FATTY ACID SYNTHASE"/>
    <property type="match status" value="1"/>
</dbReference>
<proteinExistence type="predicted"/>
<dbReference type="PANTHER" id="PTHR43775:SF7">
    <property type="entry name" value="FATTY ACID SYNTHASE"/>
    <property type="match status" value="1"/>
</dbReference>
<dbReference type="PROSITE" id="PS50075">
    <property type="entry name" value="CARRIER"/>
    <property type="match status" value="1"/>
</dbReference>
<dbReference type="AlphaFoldDB" id="A0A7R9KGR1"/>
<evidence type="ECO:0000256" key="5">
    <source>
        <dbReference type="ARBA" id="ARBA00023002"/>
    </source>
</evidence>
<protein>
    <recommendedName>
        <fullName evidence="9">Carrier domain-containing protein</fullName>
    </recommendedName>
</protein>
<keyword evidence="7" id="KW-0275">Fatty acid biosynthesis</keyword>
<feature type="domain" description="Carrier" evidence="9">
    <location>
        <begin position="156"/>
        <end position="242"/>
    </location>
</feature>
<dbReference type="Gene3D" id="3.40.50.1820">
    <property type="entry name" value="alpha/beta hydrolase"/>
    <property type="match status" value="1"/>
</dbReference>
<gene>
    <name evidence="10" type="ORF">OSB1V03_LOCUS3281</name>
</gene>
<dbReference type="InterPro" id="IPR029058">
    <property type="entry name" value="AB_hydrolase_fold"/>
</dbReference>
<keyword evidence="3" id="KW-0276">Fatty acid metabolism</keyword>
<evidence type="ECO:0000313" key="10">
    <source>
        <dbReference type="EMBL" id="CAD7622818.1"/>
    </source>
</evidence>
<evidence type="ECO:0000256" key="3">
    <source>
        <dbReference type="ARBA" id="ARBA00022832"/>
    </source>
</evidence>
<evidence type="ECO:0000256" key="6">
    <source>
        <dbReference type="ARBA" id="ARBA00023098"/>
    </source>
</evidence>
<evidence type="ECO:0000256" key="7">
    <source>
        <dbReference type="ARBA" id="ARBA00023160"/>
    </source>
</evidence>
<reference evidence="10" key="1">
    <citation type="submission" date="2020-11" db="EMBL/GenBank/DDBJ databases">
        <authorList>
            <person name="Tran Van P."/>
        </authorList>
    </citation>
    <scope>NUCLEOTIDE SEQUENCE</scope>
</reference>
<keyword evidence="11" id="KW-1185">Reference proteome</keyword>
<sequence>MLAPIGGVFHLTIELNDCLIEKLTLEKFCLSIDTKHKIFANLDQLTRQLDYKLDYFVVFSSVICGKGNGGQSNYAFGNSMCERICEERRRDGLHGLAIQYGPIGDVGVLESSQQFIQFTTMRKQRINSSCDVLDKLLSIKQPVVTSYINVVISGKESGNKKSRVIAELWRALGIDRAVTPNHLTLGEIGLESMVAVELQQELEREWNINLTLNHVTGITIGMLKDYEVGSLGNMKKHMDSLKLARNNLLKQKFVIPTKTYNRLNAVTTGRPVYLMPTILLNFTMFEHLAQSLNRPIVGLNWTREMSKLTTIKELNQYFIKLLKQLEPNGGYDVVGYLDGAITCSKLLLKGMADKAVIIDVLSDERFNGDQLSEEDLLVFTIKILFSEMPDSIREKIVRDLKKETDTKARIRVVTKEFVELVGKGLVAPDIDEIFAILLARLRMLLSYRAEKRKELSNRLKITTGNKWSKLVGKLIMIKPFLLDNVVDVDELIGKSRDAYLLPAAQDGNNSNDNIEVAIINSIPNLDQMNAEMNEKVLAALI</sequence>
<keyword evidence="2" id="KW-0444">Lipid biosynthesis</keyword>
<evidence type="ECO:0000256" key="8">
    <source>
        <dbReference type="ARBA" id="ARBA00023268"/>
    </source>
</evidence>
<dbReference type="GO" id="GO:0004312">
    <property type="term" value="F:fatty acid synthase activity"/>
    <property type="evidence" value="ECO:0007669"/>
    <property type="project" value="TreeGrafter"/>
</dbReference>
<keyword evidence="8" id="KW-0511">Multifunctional enzyme</keyword>
<keyword evidence="4" id="KW-0521">NADP</keyword>
<evidence type="ECO:0000313" key="11">
    <source>
        <dbReference type="Proteomes" id="UP000759131"/>
    </source>
</evidence>
<dbReference type="Gene3D" id="3.40.50.720">
    <property type="entry name" value="NAD(P)-binding Rossmann-like Domain"/>
    <property type="match status" value="1"/>
</dbReference>